<protein>
    <submittedName>
        <fullName evidence="5">FAD-dependent monooxygenase</fullName>
    </submittedName>
</protein>
<accession>A0ABV9I7N3</accession>
<dbReference type="InterPro" id="IPR036188">
    <property type="entry name" value="FAD/NAD-bd_sf"/>
</dbReference>
<dbReference type="Pfam" id="PF01494">
    <property type="entry name" value="FAD_binding_3"/>
    <property type="match status" value="1"/>
</dbReference>
<gene>
    <name evidence="5" type="ORF">ACFO0D_06095</name>
</gene>
<feature type="region of interest" description="Disordered" evidence="3">
    <location>
        <begin position="375"/>
        <end position="395"/>
    </location>
</feature>
<evidence type="ECO:0000256" key="3">
    <source>
        <dbReference type="SAM" id="MobiDB-lite"/>
    </source>
</evidence>
<evidence type="ECO:0000313" key="6">
    <source>
        <dbReference type="Proteomes" id="UP001595952"/>
    </source>
</evidence>
<sequence>MTPSVLIVGAGIGGLGLAQALSRAGVRVQVIEKVTSLRPVGAGLILSGNALRVMQRLGLFEAVMQVGQPLVSACLTDAAGRNLQSMSYEASGGAVALHRAELQAVLAQGLPEQVRFATTLQALRQTPEGVDVTLSDGSEHQFGAVVGADGLHSAVRHLVFGDVPKQYAGYTSWRFVLSTPGPQHALEMWGRGRRLGLVPLSGGQTYGYVTANVPEGQADDPAGRPAEVRAHCSDFGGCAPEYLALLKEDTPVIRTDIHEVQLPRWAHGRVALLGDAAHAMTPNLGQGAAMSLEDAWVLGRHLKAASNVPEALARFEDLRRRRVNRVQTASRFLGRVGQLEAGALRTLRDIGMRLAPLALARRSASGLFQADLESLGSHHRQPGPAGGLRGKPDIW</sequence>
<proteinExistence type="predicted"/>
<dbReference type="InterPro" id="IPR002938">
    <property type="entry name" value="FAD-bd"/>
</dbReference>
<dbReference type="RefSeq" id="WP_380060933.1">
    <property type="nucleotide sequence ID" value="NZ_JBHSEI010000002.1"/>
</dbReference>
<keyword evidence="6" id="KW-1185">Reference proteome</keyword>
<dbReference type="Proteomes" id="UP001595952">
    <property type="component" value="Unassembled WGS sequence"/>
</dbReference>
<organism evidence="5 6">
    <name type="scientific">Deinococcus hohokamensis</name>
    <dbReference type="NCBI Taxonomy" id="309883"/>
    <lineage>
        <taxon>Bacteria</taxon>
        <taxon>Thermotogati</taxon>
        <taxon>Deinococcota</taxon>
        <taxon>Deinococci</taxon>
        <taxon>Deinococcales</taxon>
        <taxon>Deinococcaceae</taxon>
        <taxon>Deinococcus</taxon>
    </lineage>
</organism>
<dbReference type="PRINTS" id="PR00420">
    <property type="entry name" value="RNGMNOXGNASE"/>
</dbReference>
<dbReference type="Gene3D" id="3.50.50.60">
    <property type="entry name" value="FAD/NAD(P)-binding domain"/>
    <property type="match status" value="1"/>
</dbReference>
<keyword evidence="2 5" id="KW-0503">Monooxygenase</keyword>
<dbReference type="PANTHER" id="PTHR13789:SF309">
    <property type="entry name" value="PUTATIVE (AFU_ORTHOLOGUE AFUA_6G14510)-RELATED"/>
    <property type="match status" value="1"/>
</dbReference>
<evidence type="ECO:0000313" key="5">
    <source>
        <dbReference type="EMBL" id="MFC4637908.1"/>
    </source>
</evidence>
<keyword evidence="1" id="KW-0560">Oxidoreductase</keyword>
<reference evidence="6" key="1">
    <citation type="journal article" date="2019" name="Int. J. Syst. Evol. Microbiol.">
        <title>The Global Catalogue of Microorganisms (GCM) 10K type strain sequencing project: providing services to taxonomists for standard genome sequencing and annotation.</title>
        <authorList>
            <consortium name="The Broad Institute Genomics Platform"/>
            <consortium name="The Broad Institute Genome Sequencing Center for Infectious Disease"/>
            <person name="Wu L."/>
            <person name="Ma J."/>
        </authorList>
    </citation>
    <scope>NUCLEOTIDE SEQUENCE [LARGE SCALE GENOMIC DNA]</scope>
    <source>
        <strain evidence="6">CCUG 55995</strain>
    </source>
</reference>
<name>A0ABV9I7N3_9DEIO</name>
<dbReference type="SUPFAM" id="SSF51905">
    <property type="entry name" value="FAD/NAD(P)-binding domain"/>
    <property type="match status" value="1"/>
</dbReference>
<dbReference type="PANTHER" id="PTHR13789">
    <property type="entry name" value="MONOOXYGENASE"/>
    <property type="match status" value="1"/>
</dbReference>
<comment type="caution">
    <text evidence="5">The sequence shown here is derived from an EMBL/GenBank/DDBJ whole genome shotgun (WGS) entry which is preliminary data.</text>
</comment>
<evidence type="ECO:0000259" key="4">
    <source>
        <dbReference type="Pfam" id="PF01494"/>
    </source>
</evidence>
<evidence type="ECO:0000256" key="1">
    <source>
        <dbReference type="ARBA" id="ARBA00023002"/>
    </source>
</evidence>
<dbReference type="InterPro" id="IPR050493">
    <property type="entry name" value="FAD-dep_Monooxygenase_BioMet"/>
</dbReference>
<feature type="domain" description="FAD-binding" evidence="4">
    <location>
        <begin position="4"/>
        <end position="327"/>
    </location>
</feature>
<evidence type="ECO:0000256" key="2">
    <source>
        <dbReference type="ARBA" id="ARBA00023033"/>
    </source>
</evidence>
<dbReference type="EMBL" id="JBHSEI010000002">
    <property type="protein sequence ID" value="MFC4637908.1"/>
    <property type="molecule type" value="Genomic_DNA"/>
</dbReference>
<dbReference type="GO" id="GO:0004497">
    <property type="term" value="F:monooxygenase activity"/>
    <property type="evidence" value="ECO:0007669"/>
    <property type="project" value="UniProtKB-KW"/>
</dbReference>